<dbReference type="Gene3D" id="1.10.1070.20">
    <property type="match status" value="1"/>
</dbReference>
<evidence type="ECO:0000256" key="1">
    <source>
        <dbReference type="ARBA" id="ARBA00010164"/>
    </source>
</evidence>
<dbReference type="InterPro" id="IPR017508">
    <property type="entry name" value="HipA_N1"/>
</dbReference>
<dbReference type="InterPro" id="IPR052028">
    <property type="entry name" value="HipA_Ser/Thr_kinase"/>
</dbReference>
<protein>
    <submittedName>
        <fullName evidence="6">Type II toxin-antitoxin system HipA family toxin</fullName>
    </submittedName>
</protein>
<dbReference type="PANTHER" id="PTHR37419:SF1">
    <property type="entry name" value="SERINE_THREONINE-PROTEIN KINASE TOXIN HIPA"/>
    <property type="match status" value="1"/>
</dbReference>
<evidence type="ECO:0000256" key="3">
    <source>
        <dbReference type="ARBA" id="ARBA00022777"/>
    </source>
</evidence>
<evidence type="ECO:0000259" key="5">
    <source>
        <dbReference type="Pfam" id="PF13657"/>
    </source>
</evidence>
<evidence type="ECO:0000256" key="2">
    <source>
        <dbReference type="ARBA" id="ARBA00022679"/>
    </source>
</evidence>
<evidence type="ECO:0000313" key="6">
    <source>
        <dbReference type="EMBL" id="CAA6829318.1"/>
    </source>
</evidence>
<dbReference type="EMBL" id="CACVAT010000515">
    <property type="protein sequence ID" value="CAA6829318.1"/>
    <property type="molecule type" value="Genomic_DNA"/>
</dbReference>
<keyword evidence="2" id="KW-0808">Transferase</keyword>
<dbReference type="AlphaFoldDB" id="A0A6S6UC11"/>
<comment type="similarity">
    <text evidence="1">Belongs to the HipA Ser/Thr kinase family.</text>
</comment>
<feature type="domain" description="HipA N-terminal subdomain 1" evidence="5">
    <location>
        <begin position="16"/>
        <end position="100"/>
    </location>
</feature>
<dbReference type="PANTHER" id="PTHR37419">
    <property type="entry name" value="SERINE/THREONINE-PROTEIN KINASE TOXIN HIPA"/>
    <property type="match status" value="1"/>
</dbReference>
<gene>
    <name evidence="6" type="ORF">HELGO_WM22089</name>
</gene>
<accession>A0A6S6UC11</accession>
<reference evidence="6" key="1">
    <citation type="submission" date="2020-01" db="EMBL/GenBank/DDBJ databases">
        <authorList>
            <person name="Meier V. D."/>
            <person name="Meier V D."/>
        </authorList>
    </citation>
    <scope>NUCLEOTIDE SEQUENCE</scope>
    <source>
        <strain evidence="6">HLG_WM_MAG_09</strain>
    </source>
</reference>
<keyword evidence="3" id="KW-0418">Kinase</keyword>
<name>A0A6S6UC11_9GAMM</name>
<feature type="domain" description="HipA-like C-terminal" evidence="4">
    <location>
        <begin position="141"/>
        <end position="363"/>
    </location>
</feature>
<organism evidence="6">
    <name type="scientific">uncultured Thiotrichaceae bacterium</name>
    <dbReference type="NCBI Taxonomy" id="298394"/>
    <lineage>
        <taxon>Bacteria</taxon>
        <taxon>Pseudomonadati</taxon>
        <taxon>Pseudomonadota</taxon>
        <taxon>Gammaproteobacteria</taxon>
        <taxon>Thiotrichales</taxon>
        <taxon>Thiotrichaceae</taxon>
        <taxon>environmental samples</taxon>
    </lineage>
</organism>
<evidence type="ECO:0000259" key="4">
    <source>
        <dbReference type="Pfam" id="PF07804"/>
    </source>
</evidence>
<sequence>MKEVDVHIGSFPPEITGRLGNVNGKHVFSYRHDAKEALSVTMPVRNESYQYTDLHPIFQMNLPEGALRSAIERMTAKQYGSDDLTMLTILGCHQIGRIAYSPPDQEPVSHVDDELSLQALLNHEDVGLFATLLQRYAQTSGVAGVQPKVLLDIKSRLTLPAERYIVKSWGEDYPQLACNEFVCMNMARDAGLEVPDFYLSDNAQLLISHRFDIDEQGKALGFEDFCVLQAKGTREKYDSSLEACTHTIRQFVSPEHVAQALYDFYKLTLLNVRIRNGDAHLKNSGILYSGLEGYQQGQMPDTPRKLAPIFDLVSTVPYLPRDTMALTLAGSKRWPKQKVLEVFGLGHCQLSKEQVKRAAEEVEFGVQANLGLLEGLQAKHEGFAGIAEKVFEVVNL</sequence>
<dbReference type="Pfam" id="PF13657">
    <property type="entry name" value="Couple_hipA"/>
    <property type="match status" value="1"/>
</dbReference>
<proteinExistence type="inferred from homology"/>
<dbReference type="Pfam" id="PF07804">
    <property type="entry name" value="HipA_C"/>
    <property type="match status" value="1"/>
</dbReference>
<dbReference type="GO" id="GO:0004674">
    <property type="term" value="F:protein serine/threonine kinase activity"/>
    <property type="evidence" value="ECO:0007669"/>
    <property type="project" value="TreeGrafter"/>
</dbReference>
<dbReference type="InterPro" id="IPR012893">
    <property type="entry name" value="HipA-like_C"/>
</dbReference>
<dbReference type="GO" id="GO:0005829">
    <property type="term" value="C:cytosol"/>
    <property type="evidence" value="ECO:0007669"/>
    <property type="project" value="TreeGrafter"/>
</dbReference>